<organism evidence="2 3">
    <name type="scientific">Cyphomyrmex costatus</name>
    <dbReference type="NCBI Taxonomy" id="456900"/>
    <lineage>
        <taxon>Eukaryota</taxon>
        <taxon>Metazoa</taxon>
        <taxon>Ecdysozoa</taxon>
        <taxon>Arthropoda</taxon>
        <taxon>Hexapoda</taxon>
        <taxon>Insecta</taxon>
        <taxon>Pterygota</taxon>
        <taxon>Neoptera</taxon>
        <taxon>Endopterygota</taxon>
        <taxon>Hymenoptera</taxon>
        <taxon>Apocrita</taxon>
        <taxon>Aculeata</taxon>
        <taxon>Formicoidea</taxon>
        <taxon>Formicidae</taxon>
        <taxon>Myrmicinae</taxon>
        <taxon>Cyphomyrmex</taxon>
    </lineage>
</organism>
<evidence type="ECO:0000256" key="1">
    <source>
        <dbReference type="SAM" id="MobiDB-lite"/>
    </source>
</evidence>
<accession>A0A195D5V0</accession>
<reference evidence="2 3" key="1">
    <citation type="submission" date="2016-03" db="EMBL/GenBank/DDBJ databases">
        <title>Cyphomyrmex costatus WGS genome.</title>
        <authorList>
            <person name="Nygaard S."/>
            <person name="Hu H."/>
            <person name="Boomsma J."/>
            <person name="Zhang G."/>
        </authorList>
    </citation>
    <scope>NUCLEOTIDE SEQUENCE [LARGE SCALE GENOMIC DNA]</scope>
    <source>
        <strain evidence="2">MS0001</strain>
        <tissue evidence="2">Whole body</tissue>
    </source>
</reference>
<evidence type="ECO:0000313" key="2">
    <source>
        <dbReference type="EMBL" id="KYN07809.1"/>
    </source>
</evidence>
<dbReference type="EMBL" id="KQ976870">
    <property type="protein sequence ID" value="KYN07809.1"/>
    <property type="molecule type" value="Genomic_DNA"/>
</dbReference>
<name>A0A195D5V0_9HYME</name>
<feature type="compositionally biased region" description="Polar residues" evidence="1">
    <location>
        <begin position="110"/>
        <end position="120"/>
    </location>
</feature>
<gene>
    <name evidence="2" type="ORF">ALC62_01320</name>
</gene>
<protein>
    <submittedName>
        <fullName evidence="2">Uncharacterized protein</fullName>
    </submittedName>
</protein>
<dbReference type="Proteomes" id="UP000078542">
    <property type="component" value="Unassembled WGS sequence"/>
</dbReference>
<keyword evidence="3" id="KW-1185">Reference proteome</keyword>
<proteinExistence type="predicted"/>
<feature type="region of interest" description="Disordered" evidence="1">
    <location>
        <begin position="59"/>
        <end position="131"/>
    </location>
</feature>
<feature type="compositionally biased region" description="Basic and acidic residues" evidence="1">
    <location>
        <begin position="121"/>
        <end position="131"/>
    </location>
</feature>
<sequence length="131" mass="14749">MLHPTLHRHVHTRGYTVLHRSANTVLPFSYPEKIGRGMISPGRGRAPTFRDFYDPSVARVSHGGRKSKGPTVELPFTVKEDPNEPDTAIESPSLFSDTHNRAALPRRNYANGNASGNTRDYTLRDMHSRLR</sequence>
<dbReference type="AlphaFoldDB" id="A0A195D5V0"/>
<evidence type="ECO:0000313" key="3">
    <source>
        <dbReference type="Proteomes" id="UP000078542"/>
    </source>
</evidence>